<protein>
    <recommendedName>
        <fullName evidence="9">Major facilitator superfamily (MFS) profile domain-containing protein</fullName>
    </recommendedName>
</protein>
<dbReference type="GO" id="GO:0032259">
    <property type="term" value="P:methylation"/>
    <property type="evidence" value="ECO:0007669"/>
    <property type="project" value="InterPro"/>
</dbReference>
<dbReference type="CDD" id="cd17353">
    <property type="entry name" value="MFS_OFA_like"/>
    <property type="match status" value="1"/>
</dbReference>
<dbReference type="AlphaFoldDB" id="A0A9P1ITU0"/>
<keyword evidence="8" id="KW-1185">Reference proteome</keyword>
<feature type="transmembrane region" description="Helical" evidence="6">
    <location>
        <begin position="451"/>
        <end position="472"/>
    </location>
</feature>
<dbReference type="InterPro" id="IPR036259">
    <property type="entry name" value="MFS_trans_sf"/>
</dbReference>
<comment type="subcellular location">
    <subcellularLocation>
        <location evidence="1">Membrane</location>
        <topology evidence="1">Multi-pass membrane protein</topology>
    </subcellularLocation>
</comment>
<feature type="transmembrane region" description="Helical" evidence="6">
    <location>
        <begin position="110"/>
        <end position="130"/>
    </location>
</feature>
<reference evidence="7" key="1">
    <citation type="submission" date="2022-11" db="EMBL/GenBank/DDBJ databases">
        <authorList>
            <person name="Kikuchi T."/>
        </authorList>
    </citation>
    <scope>NUCLEOTIDE SEQUENCE</scope>
    <source>
        <strain evidence="7">PS1010</strain>
    </source>
</reference>
<accession>A0A9P1ITU0</accession>
<feature type="transmembrane region" description="Helical" evidence="6">
    <location>
        <begin position="136"/>
        <end position="156"/>
    </location>
</feature>
<sequence length="509" mass="56517">MNTCRKIKKTAVMLLCCKKGSGDPVANAIYKLEPFYRLCVILFGAVFIHLTIGTYHTFGNMLPYMASYMRNYTDPNIRIEHMMWIPTFQGCFPFAMVIGGITSTKFTPRISAFIGCFLVTSSVALSAYAIQHSFTAFFVCYGLIFGLGTGIAYVTAVTTAINWAPDKIGIVSGIVAAGFGLSSSIFAPIQTWLVNPDNLAATKDGYFVQSELLERVPGLFTKLAIIYGSMQIIALIVVCDPPYRIRHSGLGSLSEFLFPSSSSSRQYSSVQYRPVRLEEQMKSSSNESLTNGSDSEGEYDPVFNENAEDMTHQLTSSEMLKSTTFYCLFLSLFCCSFYANMYYNLYKTFAESFIEDDFFIAMAFSIGSIVNAIARIGWGYLTDRSSFQISLSIATCMASVFLLTMPLTIELGKYAYLIWLCGTFICMGATHALFITATVKCFGTKNKANNYGYLILSTTMSGIFLAGVSQFYLNMIGYTYLFMITSIFPFVAFVSISCIQWTPQGKRVV</sequence>
<dbReference type="GO" id="GO:0003676">
    <property type="term" value="F:nucleic acid binding"/>
    <property type="evidence" value="ECO:0007669"/>
    <property type="project" value="InterPro"/>
</dbReference>
<evidence type="ECO:0000256" key="3">
    <source>
        <dbReference type="ARBA" id="ARBA00022692"/>
    </source>
</evidence>
<name>A0A9P1ITU0_9PELO</name>
<dbReference type="PANTHER" id="PTHR43385:SF1">
    <property type="entry name" value="RIBOFLAVIN TRANSPORTER RIBJ"/>
    <property type="match status" value="1"/>
</dbReference>
<dbReference type="PROSITE" id="PS00092">
    <property type="entry name" value="N6_MTASE"/>
    <property type="match status" value="1"/>
</dbReference>
<gene>
    <name evidence="7" type="ORF">CAMP_LOCUS13586</name>
</gene>
<keyword evidence="3 6" id="KW-0812">Transmembrane</keyword>
<dbReference type="InterPro" id="IPR002052">
    <property type="entry name" value="DNA_methylase_N6_adenine_CS"/>
</dbReference>
<keyword evidence="2" id="KW-0813">Transport</keyword>
<feature type="transmembrane region" description="Helical" evidence="6">
    <location>
        <begin position="415"/>
        <end position="439"/>
    </location>
</feature>
<dbReference type="SUPFAM" id="SSF103473">
    <property type="entry name" value="MFS general substrate transporter"/>
    <property type="match status" value="1"/>
</dbReference>
<feature type="transmembrane region" description="Helical" evidence="6">
    <location>
        <begin position="35"/>
        <end position="58"/>
    </location>
</feature>
<feature type="transmembrane region" description="Helical" evidence="6">
    <location>
        <begin position="478"/>
        <end position="499"/>
    </location>
</feature>
<feature type="transmembrane region" description="Helical" evidence="6">
    <location>
        <begin position="358"/>
        <end position="377"/>
    </location>
</feature>
<keyword evidence="4 6" id="KW-1133">Transmembrane helix</keyword>
<dbReference type="GO" id="GO:0022857">
    <property type="term" value="F:transmembrane transporter activity"/>
    <property type="evidence" value="ECO:0007669"/>
    <property type="project" value="InterPro"/>
</dbReference>
<dbReference type="Pfam" id="PF07690">
    <property type="entry name" value="MFS_1"/>
    <property type="match status" value="1"/>
</dbReference>
<dbReference type="EMBL" id="CANHGI010000005">
    <property type="protein sequence ID" value="CAI5450949.1"/>
    <property type="molecule type" value="Genomic_DNA"/>
</dbReference>
<dbReference type="GO" id="GO:0008168">
    <property type="term" value="F:methyltransferase activity"/>
    <property type="evidence" value="ECO:0007669"/>
    <property type="project" value="InterPro"/>
</dbReference>
<evidence type="ECO:0000256" key="2">
    <source>
        <dbReference type="ARBA" id="ARBA00022448"/>
    </source>
</evidence>
<evidence type="ECO:0000256" key="6">
    <source>
        <dbReference type="SAM" id="Phobius"/>
    </source>
</evidence>
<dbReference type="OrthoDB" id="410267at2759"/>
<feature type="transmembrane region" description="Helical" evidence="6">
    <location>
        <begin position="78"/>
        <end position="98"/>
    </location>
</feature>
<evidence type="ECO:0000256" key="5">
    <source>
        <dbReference type="ARBA" id="ARBA00023136"/>
    </source>
</evidence>
<dbReference type="Gene3D" id="1.20.1250.20">
    <property type="entry name" value="MFS general substrate transporter like domains"/>
    <property type="match status" value="2"/>
</dbReference>
<feature type="transmembrane region" description="Helical" evidence="6">
    <location>
        <begin position="219"/>
        <end position="239"/>
    </location>
</feature>
<keyword evidence="5 6" id="KW-0472">Membrane</keyword>
<organism evidence="7 8">
    <name type="scientific">Caenorhabditis angaria</name>
    <dbReference type="NCBI Taxonomy" id="860376"/>
    <lineage>
        <taxon>Eukaryota</taxon>
        <taxon>Metazoa</taxon>
        <taxon>Ecdysozoa</taxon>
        <taxon>Nematoda</taxon>
        <taxon>Chromadorea</taxon>
        <taxon>Rhabditida</taxon>
        <taxon>Rhabditina</taxon>
        <taxon>Rhabditomorpha</taxon>
        <taxon>Rhabditoidea</taxon>
        <taxon>Rhabditidae</taxon>
        <taxon>Peloderinae</taxon>
        <taxon>Caenorhabditis</taxon>
    </lineage>
</organism>
<feature type="transmembrane region" description="Helical" evidence="6">
    <location>
        <begin position="389"/>
        <end position="409"/>
    </location>
</feature>
<dbReference type="GO" id="GO:0016020">
    <property type="term" value="C:membrane"/>
    <property type="evidence" value="ECO:0007669"/>
    <property type="project" value="UniProtKB-SubCell"/>
</dbReference>
<proteinExistence type="predicted"/>
<comment type="caution">
    <text evidence="7">The sequence shown here is derived from an EMBL/GenBank/DDBJ whole genome shotgun (WGS) entry which is preliminary data.</text>
</comment>
<evidence type="ECO:0000313" key="8">
    <source>
        <dbReference type="Proteomes" id="UP001152747"/>
    </source>
</evidence>
<dbReference type="PANTHER" id="PTHR43385">
    <property type="entry name" value="RIBOFLAVIN TRANSPORTER RIBJ"/>
    <property type="match status" value="1"/>
</dbReference>
<feature type="transmembrane region" description="Helical" evidence="6">
    <location>
        <begin position="168"/>
        <end position="189"/>
    </location>
</feature>
<evidence type="ECO:0008006" key="9">
    <source>
        <dbReference type="Google" id="ProtNLM"/>
    </source>
</evidence>
<dbReference type="InterPro" id="IPR011701">
    <property type="entry name" value="MFS"/>
</dbReference>
<evidence type="ECO:0000256" key="1">
    <source>
        <dbReference type="ARBA" id="ARBA00004141"/>
    </source>
</evidence>
<dbReference type="Proteomes" id="UP001152747">
    <property type="component" value="Unassembled WGS sequence"/>
</dbReference>
<evidence type="ECO:0000313" key="7">
    <source>
        <dbReference type="EMBL" id="CAI5450949.1"/>
    </source>
</evidence>
<dbReference type="InterPro" id="IPR052983">
    <property type="entry name" value="MFS_Riboflavin_Transporter"/>
</dbReference>
<feature type="transmembrane region" description="Helical" evidence="6">
    <location>
        <begin position="325"/>
        <end position="346"/>
    </location>
</feature>
<evidence type="ECO:0000256" key="4">
    <source>
        <dbReference type="ARBA" id="ARBA00022989"/>
    </source>
</evidence>